<dbReference type="AlphaFoldDB" id="W1YM18"/>
<gene>
    <name evidence="1" type="ORF">Q604_UNBC02468G0001</name>
</gene>
<proteinExistence type="predicted"/>
<dbReference type="GO" id="GO:0004386">
    <property type="term" value="F:helicase activity"/>
    <property type="evidence" value="ECO:0007669"/>
    <property type="project" value="UniProtKB-KW"/>
</dbReference>
<keyword evidence="1" id="KW-0378">Hydrolase</keyword>
<feature type="non-terminal residue" evidence="1">
    <location>
        <position position="1"/>
    </location>
</feature>
<keyword evidence="1" id="KW-0547">Nucleotide-binding</keyword>
<feature type="non-terminal residue" evidence="1">
    <location>
        <position position="67"/>
    </location>
</feature>
<keyword evidence="1" id="KW-0067">ATP-binding</keyword>
<keyword evidence="1" id="KW-0347">Helicase</keyword>
<name>W1YM18_9ZZZZ</name>
<accession>W1YM18</accession>
<reference evidence="1" key="1">
    <citation type="submission" date="2013-12" db="EMBL/GenBank/DDBJ databases">
        <title>A Varibaculum cambriense genome reconstructed from a premature infant gut community with otherwise low bacterial novelty that shifts toward anaerobic metabolism during the third week of life.</title>
        <authorList>
            <person name="Brown C.T."/>
            <person name="Sharon I."/>
            <person name="Thomas B.C."/>
            <person name="Castelle C.J."/>
            <person name="Morowitz M.J."/>
            <person name="Banfield J.F."/>
        </authorList>
    </citation>
    <scope>NUCLEOTIDE SEQUENCE</scope>
</reference>
<organism evidence="1">
    <name type="scientific">human gut metagenome</name>
    <dbReference type="NCBI Taxonomy" id="408170"/>
    <lineage>
        <taxon>unclassified sequences</taxon>
        <taxon>metagenomes</taxon>
        <taxon>organismal metagenomes</taxon>
    </lineage>
</organism>
<sequence length="67" mass="7512">AARYARVAAARAREQDLMITYESLRAPLCRMAFLRQTLDDPALEQDWRCGRCDLCAGLSLADHADAQ</sequence>
<comment type="caution">
    <text evidence="1">The sequence shown here is derived from an EMBL/GenBank/DDBJ whole genome shotgun (WGS) entry which is preliminary data.</text>
</comment>
<dbReference type="EMBL" id="AZMM01002468">
    <property type="protein sequence ID" value="ETJ43527.1"/>
    <property type="molecule type" value="Genomic_DNA"/>
</dbReference>
<evidence type="ECO:0000313" key="1">
    <source>
        <dbReference type="EMBL" id="ETJ43527.1"/>
    </source>
</evidence>
<protein>
    <submittedName>
        <fullName evidence="1">ATP-dependent DNA helicase</fullName>
    </submittedName>
</protein>